<feature type="region of interest" description="Disordered" evidence="2">
    <location>
        <begin position="127"/>
        <end position="178"/>
    </location>
</feature>
<dbReference type="Proteomes" id="UP000092461">
    <property type="component" value="Unassembled WGS sequence"/>
</dbReference>
<evidence type="ECO:0000259" key="3">
    <source>
        <dbReference type="Pfam" id="PF16501"/>
    </source>
</evidence>
<accession>A0A1B0CF43</accession>
<feature type="compositionally biased region" description="Polar residues" evidence="2">
    <location>
        <begin position="435"/>
        <end position="448"/>
    </location>
</feature>
<feature type="region of interest" description="Disordered" evidence="2">
    <location>
        <begin position="1052"/>
        <end position="1100"/>
    </location>
</feature>
<feature type="compositionally biased region" description="Polar residues" evidence="2">
    <location>
        <begin position="1065"/>
        <end position="1084"/>
    </location>
</feature>
<feature type="region of interest" description="Disordered" evidence="2">
    <location>
        <begin position="1"/>
        <end position="51"/>
    </location>
</feature>
<dbReference type="VEuPathDB" id="VectorBase:LLONM1_008164"/>
<evidence type="ECO:0000313" key="4">
    <source>
        <dbReference type="EnsemblMetazoa" id="LLOJ002963-PA"/>
    </source>
</evidence>
<feature type="compositionally biased region" description="Pro residues" evidence="2">
    <location>
        <begin position="304"/>
        <end position="316"/>
    </location>
</feature>
<keyword evidence="5" id="KW-1185">Reference proteome</keyword>
<dbReference type="AlphaFoldDB" id="A0A1B0CF43"/>
<protein>
    <recommendedName>
        <fullName evidence="3">S phase cyclin A-associated protein in the endoplasmic reticulum N-terminal domain-containing protein</fullName>
    </recommendedName>
</protein>
<proteinExistence type="predicted"/>
<feature type="region of interest" description="Disordered" evidence="2">
    <location>
        <begin position="195"/>
        <end position="231"/>
    </location>
</feature>
<feature type="compositionally biased region" description="Low complexity" evidence="2">
    <location>
        <begin position="421"/>
        <end position="432"/>
    </location>
</feature>
<dbReference type="EMBL" id="AJWK01009690">
    <property type="status" value="NOT_ANNOTATED_CDS"/>
    <property type="molecule type" value="Genomic_DNA"/>
</dbReference>
<dbReference type="Pfam" id="PF16501">
    <property type="entry name" value="SCAPER_N"/>
    <property type="match status" value="1"/>
</dbReference>
<feature type="coiled-coil region" evidence="1">
    <location>
        <begin position="822"/>
        <end position="874"/>
    </location>
</feature>
<feature type="compositionally biased region" description="Low complexity" evidence="2">
    <location>
        <begin position="34"/>
        <end position="48"/>
    </location>
</feature>
<evidence type="ECO:0000313" key="5">
    <source>
        <dbReference type="Proteomes" id="UP000092461"/>
    </source>
</evidence>
<keyword evidence="1" id="KW-0175">Coiled coil</keyword>
<feature type="compositionally biased region" description="Basic and acidic residues" evidence="2">
    <location>
        <begin position="592"/>
        <end position="618"/>
    </location>
</feature>
<dbReference type="EMBL" id="AJWK01009689">
    <property type="status" value="NOT_ANNOTATED_CDS"/>
    <property type="molecule type" value="Genomic_DNA"/>
</dbReference>
<evidence type="ECO:0000256" key="2">
    <source>
        <dbReference type="SAM" id="MobiDB-lite"/>
    </source>
</evidence>
<feature type="region of interest" description="Disordered" evidence="2">
    <location>
        <begin position="980"/>
        <end position="1006"/>
    </location>
</feature>
<feature type="compositionally biased region" description="Basic and acidic residues" evidence="2">
    <location>
        <begin position="354"/>
        <end position="363"/>
    </location>
</feature>
<reference evidence="4" key="1">
    <citation type="submission" date="2020-05" db="UniProtKB">
        <authorList>
            <consortium name="EnsemblMetazoa"/>
        </authorList>
    </citation>
    <scope>IDENTIFICATION</scope>
    <source>
        <strain evidence="4">Jacobina</strain>
    </source>
</reference>
<dbReference type="PANTHER" id="PTHR31434:SF2">
    <property type="entry name" value="S PHASE CYCLIN A-ASSOCIATED PROTEIN IN THE ENDOPLASMIC RETICULUM"/>
    <property type="match status" value="1"/>
</dbReference>
<feature type="compositionally biased region" description="Basic and acidic residues" evidence="2">
    <location>
        <begin position="1"/>
        <end position="11"/>
    </location>
</feature>
<feature type="domain" description="S phase cyclin A-associated protein in the endoplasmic reticulum N-terminal" evidence="3">
    <location>
        <begin position="48"/>
        <end position="128"/>
    </location>
</feature>
<feature type="region of interest" description="Disordered" evidence="2">
    <location>
        <begin position="591"/>
        <end position="636"/>
    </location>
</feature>
<dbReference type="VEuPathDB" id="VectorBase:LLOJ002963"/>
<feature type="compositionally biased region" description="Basic and acidic residues" evidence="2">
    <location>
        <begin position="195"/>
        <end position="226"/>
    </location>
</feature>
<sequence length="1233" mass="139416">MEGRILEESAHSLRKPPAAPKMPLMGRKQPLQNSVSMRVRSVRSRSASTGRDKKSELQARYWALLFDNLKRAINEIYQTVECYENLSSCQETILWFRVSWDYESTPLPHRPHSLAWEVRKSNPVPKVRTRNLSSPVISGKSSPNYSGKNSPCSAAGEEKRSQRAHVQGESKVAAKPAKKIEPPEAIIVNRSVEESKIEGTPERENELEKKEEVRKEEAPVENDVVKGLEAPFEETDKRISMNLDWNELMEQEEAEKTLKLDQSAQTDLEDDHLTLAMYLEKHNIKGFYQGNPEVVEEVAAKIDPAPPPEITPPQPPATQMASPKPNSPQPPALQPATSQPIPSQPTSPRPAVEVSEKKDESTKKVPAVKEPPKRSPTSSIVVCREENRNKSFPVRKMPANPPPRVFVARKPITSQQSFHIAKSSSTPAAAAPRGSTIQKSSTVSNIQRTGRLPTVPKTIEKSPEIPRGTDKYSQEDFCSTMIDFKNSRPASQKGLPGRSSGKYSQEDMMSSSSTLKASSEHISGVASHKSSRGDLSYRKSEPKSLPTETNDGWLTVKSRSRRSSLHWSNRFNQPSGYASLPILSLLDETPAEENREENTLKSESIPEKGKPIKAKSGDSGKNQRISPPTKPKVPLTKASVPAAKASNQAVKKVNGIVRQIKTPEPDDDEISKVDMNIQTLLAEDLSSITINLSSCDEMDDKDLEESDDDQKKLLEEQENLERQIRELENTEIDVDTETDETDCEVLIDTEDLDLVVNDGPGGGEEMDFFDENMTLEMKYQSLLSDMSSGERLETLATLQAFVARHPGRAQELHQKLSSPSRRRSLHETLKKYQAKQTRAQEKREALQKEKTQKIQQLLARVEDVKAAKQQLIEEKRLRMEERLHRAAENRTQYLKDKVKKAHDEEEKLKEIAFIKSLEAQNKRLDIIESSKEHEGRLQDLEQERQKRVEEKAAKEAAAERRRLELEQERQRRLEQMWETKREREKRVGKLQEQKEKMRQEIAREKARDREERLQALQAQKLATTEELQRRIIQKQQESARRHEENIEHIRQRAQELGIPNRNTDDQALNAESSCDGDLSSTVSDVSIEPNKASRKKLKRLRQKLSDKTSEYLAEMPPLASHFRRDSEVPKILNIMNKGGGPQGMERPLGQLLRLVAKAQAADFHCMLSLNALELIVKVVEDGIKPHSEYSKKAVVLAVQLYRNLCSICPQIARHAILGNTILSLLDALLVTLQ</sequence>
<dbReference type="EnsemblMetazoa" id="LLOJ002963-RA">
    <property type="protein sequence ID" value="LLOJ002963-PA"/>
    <property type="gene ID" value="LLOJ002963"/>
</dbReference>
<feature type="compositionally biased region" description="Basic and acidic residues" evidence="2">
    <location>
        <begin position="458"/>
        <end position="474"/>
    </location>
</feature>
<feature type="region of interest" description="Disordered" evidence="2">
    <location>
        <begin position="298"/>
        <end position="571"/>
    </location>
</feature>
<feature type="compositionally biased region" description="Polar residues" evidence="2">
    <location>
        <begin position="130"/>
        <end position="152"/>
    </location>
</feature>
<evidence type="ECO:0000256" key="1">
    <source>
        <dbReference type="SAM" id="Coils"/>
    </source>
</evidence>
<dbReference type="InterPro" id="IPR032446">
    <property type="entry name" value="SCAPER_N"/>
</dbReference>
<feature type="coiled-coil region" evidence="1">
    <location>
        <begin position="703"/>
        <end position="740"/>
    </location>
</feature>
<feature type="compositionally biased region" description="Basic and acidic residues" evidence="2">
    <location>
        <begin position="531"/>
        <end position="542"/>
    </location>
</feature>
<organism evidence="4 5">
    <name type="scientific">Lutzomyia longipalpis</name>
    <name type="common">Sand fly</name>
    <dbReference type="NCBI Taxonomy" id="7200"/>
    <lineage>
        <taxon>Eukaryota</taxon>
        <taxon>Metazoa</taxon>
        <taxon>Ecdysozoa</taxon>
        <taxon>Arthropoda</taxon>
        <taxon>Hexapoda</taxon>
        <taxon>Insecta</taxon>
        <taxon>Pterygota</taxon>
        <taxon>Neoptera</taxon>
        <taxon>Endopterygota</taxon>
        <taxon>Diptera</taxon>
        <taxon>Nematocera</taxon>
        <taxon>Psychodoidea</taxon>
        <taxon>Psychodidae</taxon>
        <taxon>Lutzomyia</taxon>
        <taxon>Lutzomyia</taxon>
    </lineage>
</organism>
<name>A0A1B0CF43_LUTLO</name>
<dbReference type="PANTHER" id="PTHR31434">
    <property type="entry name" value="S PHASE CYCLIN A-ASSOCIATED PROTEIN IN THE ENDOPLASMIC RETICULUM"/>
    <property type="match status" value="1"/>
</dbReference>